<proteinExistence type="inferred from homology"/>
<accession>A0A0S3PPT3</accession>
<dbReference type="InterPro" id="IPR009100">
    <property type="entry name" value="AcylCoA_DH/oxidase_NM_dom_sf"/>
</dbReference>
<dbReference type="InterPro" id="IPR037069">
    <property type="entry name" value="AcylCoA_DH/ox_N_sf"/>
</dbReference>
<dbReference type="KEGG" id="vgo:GJW-30_1_00482"/>
<dbReference type="PANTHER" id="PTHR43884:SF20">
    <property type="entry name" value="ACYL-COA DEHYDROGENASE FADE28"/>
    <property type="match status" value="1"/>
</dbReference>
<evidence type="ECO:0000259" key="6">
    <source>
        <dbReference type="Pfam" id="PF00441"/>
    </source>
</evidence>
<evidence type="ECO:0000256" key="2">
    <source>
        <dbReference type="ARBA" id="ARBA00009347"/>
    </source>
</evidence>
<evidence type="ECO:0000256" key="4">
    <source>
        <dbReference type="ARBA" id="ARBA00022827"/>
    </source>
</evidence>
<protein>
    <submittedName>
        <fullName evidence="7">Acryloyl-CoA reductase (NADH)</fullName>
        <ecNumber evidence="7">1.3.1.95</ecNumber>
    </submittedName>
</protein>
<comment type="similarity">
    <text evidence="2">Belongs to the acyl-CoA dehydrogenase family.</text>
</comment>
<keyword evidence="3" id="KW-0285">Flavoprotein</keyword>
<comment type="cofactor">
    <cofactor evidence="1">
        <name>FAD</name>
        <dbReference type="ChEBI" id="CHEBI:57692"/>
    </cofactor>
</comment>
<name>A0A0S3PPT3_9BRAD</name>
<sequence>MAERSIVAETAEKIFADLADPQTINKAPAEKWRPALWQTLEESVLTLAWVPDDLGGAGTSLAEGFEVLDVAGRFATPIPLAETLLAGWLLSRAKIASPQGAMSVIPCRPNDTITVNADGTLSGRAQTVPFARETKHLAVLATGKGGVSIALVETDKCQLTEARSLARDPADNIVLDRVMPKEIAHPAGEFDQTALMLMGAAVRAQQTAGALQRILDISVRYANERIAFEKPLAKFQAIQHNLARLAGEVAAAMTAASSAADAISNADAFDEEIYLEAASAKIRTSEAAQESAAIAHQVHGAIGFTDEHILHRFTLRMLGWRDDFGSESYWAVELGRRVAARGADAFWPLLASR</sequence>
<evidence type="ECO:0000256" key="3">
    <source>
        <dbReference type="ARBA" id="ARBA00022630"/>
    </source>
</evidence>
<dbReference type="Gene3D" id="1.10.540.10">
    <property type="entry name" value="Acyl-CoA dehydrogenase/oxidase, N-terminal domain"/>
    <property type="match status" value="1"/>
</dbReference>
<dbReference type="OrthoDB" id="2450120at2"/>
<dbReference type="PANTHER" id="PTHR43884">
    <property type="entry name" value="ACYL-COA DEHYDROGENASE"/>
    <property type="match status" value="1"/>
</dbReference>
<dbReference type="GO" id="GO:0050660">
    <property type="term" value="F:flavin adenine dinucleotide binding"/>
    <property type="evidence" value="ECO:0007669"/>
    <property type="project" value="InterPro"/>
</dbReference>
<dbReference type="InterPro" id="IPR036250">
    <property type="entry name" value="AcylCo_DH-like_C"/>
</dbReference>
<dbReference type="EMBL" id="AP014946">
    <property type="protein sequence ID" value="BAT57970.1"/>
    <property type="molecule type" value="Genomic_DNA"/>
</dbReference>
<dbReference type="Pfam" id="PF00441">
    <property type="entry name" value="Acyl-CoA_dh_1"/>
    <property type="match status" value="1"/>
</dbReference>
<dbReference type="SUPFAM" id="SSF56645">
    <property type="entry name" value="Acyl-CoA dehydrogenase NM domain-like"/>
    <property type="match status" value="1"/>
</dbReference>
<feature type="domain" description="Acyl-CoA dehydrogenase/oxidase C-terminal" evidence="6">
    <location>
        <begin position="198"/>
        <end position="318"/>
    </location>
</feature>
<gene>
    <name evidence="7" type="primary">acrC_2</name>
    <name evidence="7" type="ORF">GJW-30_1_00482</name>
</gene>
<dbReference type="EC" id="1.3.1.95" evidence="7"/>
<keyword evidence="8" id="KW-1185">Reference proteome</keyword>
<dbReference type="GO" id="GO:0003995">
    <property type="term" value="F:acyl-CoA dehydrogenase activity"/>
    <property type="evidence" value="ECO:0007669"/>
    <property type="project" value="TreeGrafter"/>
</dbReference>
<keyword evidence="5 7" id="KW-0560">Oxidoreductase</keyword>
<keyword evidence="4" id="KW-0274">FAD</keyword>
<evidence type="ECO:0000313" key="7">
    <source>
        <dbReference type="EMBL" id="BAT57970.1"/>
    </source>
</evidence>
<organism evidence="7 8">
    <name type="scientific">Variibacter gotjawalensis</name>
    <dbReference type="NCBI Taxonomy" id="1333996"/>
    <lineage>
        <taxon>Bacteria</taxon>
        <taxon>Pseudomonadati</taxon>
        <taxon>Pseudomonadota</taxon>
        <taxon>Alphaproteobacteria</taxon>
        <taxon>Hyphomicrobiales</taxon>
        <taxon>Nitrobacteraceae</taxon>
        <taxon>Variibacter</taxon>
    </lineage>
</organism>
<evidence type="ECO:0000256" key="1">
    <source>
        <dbReference type="ARBA" id="ARBA00001974"/>
    </source>
</evidence>
<dbReference type="GO" id="GO:0043958">
    <property type="term" value="F:acryloyl-CoA reductase (NADH) activity"/>
    <property type="evidence" value="ECO:0007669"/>
    <property type="project" value="UniProtKB-EC"/>
</dbReference>
<evidence type="ECO:0000256" key="5">
    <source>
        <dbReference type="ARBA" id="ARBA00023002"/>
    </source>
</evidence>
<dbReference type="InterPro" id="IPR009075">
    <property type="entry name" value="AcylCo_DH/oxidase_C"/>
</dbReference>
<dbReference type="RefSeq" id="WP_096351197.1">
    <property type="nucleotide sequence ID" value="NZ_AP014946.1"/>
</dbReference>
<dbReference type="AlphaFoldDB" id="A0A0S3PPT3"/>
<dbReference type="SUPFAM" id="SSF47203">
    <property type="entry name" value="Acyl-CoA dehydrogenase C-terminal domain-like"/>
    <property type="match status" value="1"/>
</dbReference>
<dbReference type="Gene3D" id="1.20.140.10">
    <property type="entry name" value="Butyryl-CoA Dehydrogenase, subunit A, domain 3"/>
    <property type="match status" value="1"/>
</dbReference>
<evidence type="ECO:0000313" key="8">
    <source>
        <dbReference type="Proteomes" id="UP000236884"/>
    </source>
</evidence>
<dbReference type="Proteomes" id="UP000236884">
    <property type="component" value="Chromosome"/>
</dbReference>
<reference evidence="7 8" key="1">
    <citation type="submission" date="2015-08" db="EMBL/GenBank/DDBJ databases">
        <title>Investigation of the bacterial diversity of lava forest soil.</title>
        <authorList>
            <person name="Lee J.S."/>
        </authorList>
    </citation>
    <scope>NUCLEOTIDE SEQUENCE [LARGE SCALE GENOMIC DNA]</scope>
    <source>
        <strain evidence="7 8">GJW-30</strain>
    </source>
</reference>